<organism evidence="2 3">
    <name type="scientific">Alkalicoccobacillus murimartini</name>
    <dbReference type="NCBI Taxonomy" id="171685"/>
    <lineage>
        <taxon>Bacteria</taxon>
        <taxon>Bacillati</taxon>
        <taxon>Bacillota</taxon>
        <taxon>Bacilli</taxon>
        <taxon>Bacillales</taxon>
        <taxon>Bacillaceae</taxon>
        <taxon>Alkalicoccobacillus</taxon>
    </lineage>
</organism>
<evidence type="ECO:0000256" key="1">
    <source>
        <dbReference type="SAM" id="Phobius"/>
    </source>
</evidence>
<keyword evidence="1" id="KW-0812">Transmembrane</keyword>
<sequence length="61" mass="6853">MVFLLVFTGFICLAGLVITLIYINVTDHSYSSEKSFTNLSWMYLVLVPIAILIVIVLAFLL</sequence>
<accession>A0ABT9YG87</accession>
<evidence type="ECO:0008006" key="4">
    <source>
        <dbReference type="Google" id="ProtNLM"/>
    </source>
</evidence>
<proteinExistence type="predicted"/>
<evidence type="ECO:0000313" key="3">
    <source>
        <dbReference type="Proteomes" id="UP001225034"/>
    </source>
</evidence>
<keyword evidence="3" id="KW-1185">Reference proteome</keyword>
<name>A0ABT9YG87_9BACI</name>
<dbReference type="EMBL" id="JAUSUA010000002">
    <property type="protein sequence ID" value="MDQ0206883.1"/>
    <property type="molecule type" value="Genomic_DNA"/>
</dbReference>
<dbReference type="Proteomes" id="UP001225034">
    <property type="component" value="Unassembled WGS sequence"/>
</dbReference>
<dbReference type="RefSeq" id="WP_306981738.1">
    <property type="nucleotide sequence ID" value="NZ_JAUSUA010000002.1"/>
</dbReference>
<keyword evidence="1" id="KW-0472">Membrane</keyword>
<protein>
    <recommendedName>
        <fullName evidence="4">BshB3 potential contributor to bacillithiol synthesis</fullName>
    </recommendedName>
</protein>
<gene>
    <name evidence="2" type="ORF">J2S05_001682</name>
</gene>
<evidence type="ECO:0000313" key="2">
    <source>
        <dbReference type="EMBL" id="MDQ0206883.1"/>
    </source>
</evidence>
<keyword evidence="1" id="KW-1133">Transmembrane helix</keyword>
<feature type="transmembrane region" description="Helical" evidence="1">
    <location>
        <begin position="43"/>
        <end position="60"/>
    </location>
</feature>
<comment type="caution">
    <text evidence="2">The sequence shown here is derived from an EMBL/GenBank/DDBJ whole genome shotgun (WGS) entry which is preliminary data.</text>
</comment>
<reference evidence="2 3" key="1">
    <citation type="submission" date="2023-07" db="EMBL/GenBank/DDBJ databases">
        <title>Genomic Encyclopedia of Type Strains, Phase IV (KMG-IV): sequencing the most valuable type-strain genomes for metagenomic binning, comparative biology and taxonomic classification.</title>
        <authorList>
            <person name="Goeker M."/>
        </authorList>
    </citation>
    <scope>NUCLEOTIDE SEQUENCE [LARGE SCALE GENOMIC DNA]</scope>
    <source>
        <strain evidence="2 3">DSM 19154</strain>
    </source>
</reference>